<geneLocation type="plasmid" evidence="2">
    <name>pSM92_Rh03</name>
</geneLocation>
<dbReference type="SUPFAM" id="SSF51197">
    <property type="entry name" value="Clavaminate synthase-like"/>
    <property type="match status" value="1"/>
</dbReference>
<sequence length="296" mass="33680">MKVAAIPRLSASEFKPSRWRRHPCVVEGLTEDWQAIERWTPEYLKRVAGDQEVSVRETAGSPRNIYQNLAQGGRIRFSDYVDWITETSAAADLQEVIARFADPGQITAAIETCDFEASYYLDAKLTQLSKPLVDDVTVPDWYPTHPIDVIFWLGILGTSSGLHADVTPNCNVQVSGSKHFLLFSPSEARNLYQIAGRTHCRFDPNLPDYDRFPKASHSSSMETYLKPGEALYIPVGWFHQVTVVSTYSINVNFFWQRQFPQGLATPALWRVLLWRICARTRQKRKKHVPVATPLPE</sequence>
<protein>
    <submittedName>
        <fullName evidence="2">Cupin-like domain-containing protein</fullName>
    </submittedName>
</protein>
<dbReference type="Proteomes" id="UP000294215">
    <property type="component" value="Unassembled WGS sequence"/>
</dbReference>
<dbReference type="AlphaFoldDB" id="A0AB38HU95"/>
<dbReference type="RefSeq" id="WP_130721075.1">
    <property type="nucleotide sequence ID" value="NZ_SIMQ01000006.1"/>
</dbReference>
<dbReference type="PANTHER" id="PTHR12461:SF105">
    <property type="entry name" value="HYPOXIA-INDUCIBLE FACTOR 1-ALPHA INHIBITOR"/>
    <property type="match status" value="1"/>
</dbReference>
<evidence type="ECO:0000313" key="3">
    <source>
        <dbReference type="Proteomes" id="UP000294215"/>
    </source>
</evidence>
<dbReference type="PANTHER" id="PTHR12461">
    <property type="entry name" value="HYPOXIA-INDUCIBLE FACTOR 1 ALPHA INHIBITOR-RELATED"/>
    <property type="match status" value="1"/>
</dbReference>
<evidence type="ECO:0000313" key="2">
    <source>
        <dbReference type="EMBL" id="TBC04661.1"/>
    </source>
</evidence>
<dbReference type="Pfam" id="PF13621">
    <property type="entry name" value="Cupin_8"/>
    <property type="match status" value="1"/>
</dbReference>
<dbReference type="PROSITE" id="PS51184">
    <property type="entry name" value="JMJC"/>
    <property type="match status" value="1"/>
</dbReference>
<dbReference type="EMBL" id="SIMR01000004">
    <property type="protein sequence ID" value="TBC04661.1"/>
    <property type="molecule type" value="Genomic_DNA"/>
</dbReference>
<accession>A0AB38HU95</accession>
<dbReference type="InterPro" id="IPR003347">
    <property type="entry name" value="JmjC_dom"/>
</dbReference>
<dbReference type="SMART" id="SM00558">
    <property type="entry name" value="JmjC"/>
    <property type="match status" value="1"/>
</dbReference>
<gene>
    <name evidence="2" type="ORF">ELH40_34830</name>
</gene>
<organism evidence="2 3">
    <name type="scientific">Rhizobium ruizarguesonis</name>
    <dbReference type="NCBI Taxonomy" id="2081791"/>
    <lineage>
        <taxon>Bacteria</taxon>
        <taxon>Pseudomonadati</taxon>
        <taxon>Pseudomonadota</taxon>
        <taxon>Alphaproteobacteria</taxon>
        <taxon>Hyphomicrobiales</taxon>
        <taxon>Rhizobiaceae</taxon>
        <taxon>Rhizobium/Agrobacterium group</taxon>
        <taxon>Rhizobium</taxon>
    </lineage>
</organism>
<dbReference type="InterPro" id="IPR041667">
    <property type="entry name" value="Cupin_8"/>
</dbReference>
<dbReference type="Gene3D" id="2.60.120.650">
    <property type="entry name" value="Cupin"/>
    <property type="match status" value="1"/>
</dbReference>
<feature type="domain" description="JmjC" evidence="1">
    <location>
        <begin position="114"/>
        <end position="272"/>
    </location>
</feature>
<proteinExistence type="predicted"/>
<reference evidence="2 3" key="1">
    <citation type="submission" date="2019-02" db="EMBL/GenBank/DDBJ databases">
        <title>The genomic architecture of introgression among sibling species of bacteria.</title>
        <authorList>
            <person name="Cavassim M.I.A."/>
            <person name="Moeskjaer S."/>
            <person name="Moslemi C."/>
            <person name="Fields B."/>
            <person name="Bachmann A."/>
            <person name="Vilhjalmsson B."/>
            <person name="Schierup M.H."/>
            <person name="Young J.P.W."/>
            <person name="Andersen S.U."/>
        </authorList>
    </citation>
    <scope>NUCLEOTIDE SEQUENCE [LARGE SCALE GENOMIC DNA]</scope>
    <source>
        <strain evidence="2 3">SM92</strain>
        <plasmid evidence="2">pSM92_Rh03</plasmid>
    </source>
</reference>
<name>A0AB38HU95_9HYPH</name>
<keyword evidence="2" id="KW-0614">Plasmid</keyword>
<comment type="caution">
    <text evidence="2">The sequence shown here is derived from an EMBL/GenBank/DDBJ whole genome shotgun (WGS) entry which is preliminary data.</text>
</comment>
<evidence type="ECO:0000259" key="1">
    <source>
        <dbReference type="PROSITE" id="PS51184"/>
    </source>
</evidence>